<proteinExistence type="predicted"/>
<dbReference type="SUPFAM" id="SSF53335">
    <property type="entry name" value="S-adenosyl-L-methionine-dependent methyltransferases"/>
    <property type="match status" value="1"/>
</dbReference>
<protein>
    <submittedName>
        <fullName evidence="2">Uncharacterized protein</fullName>
    </submittedName>
</protein>
<organism evidence="2 3">
    <name type="scientific">Cymbomonas tetramitiformis</name>
    <dbReference type="NCBI Taxonomy" id="36881"/>
    <lineage>
        <taxon>Eukaryota</taxon>
        <taxon>Viridiplantae</taxon>
        <taxon>Chlorophyta</taxon>
        <taxon>Pyramimonadophyceae</taxon>
        <taxon>Pyramimonadales</taxon>
        <taxon>Pyramimonadaceae</taxon>
        <taxon>Cymbomonas</taxon>
    </lineage>
</organism>
<comment type="caution">
    <text evidence="2">The sequence shown here is derived from an EMBL/GenBank/DDBJ whole genome shotgun (WGS) entry which is preliminary data.</text>
</comment>
<dbReference type="Proteomes" id="UP001190700">
    <property type="component" value="Unassembled WGS sequence"/>
</dbReference>
<dbReference type="AlphaFoldDB" id="A0AAE0GV76"/>
<accession>A0AAE0GV76</accession>
<dbReference type="Gene3D" id="3.40.50.150">
    <property type="entry name" value="Vaccinia Virus protein VP39"/>
    <property type="match status" value="1"/>
</dbReference>
<evidence type="ECO:0000313" key="3">
    <source>
        <dbReference type="Proteomes" id="UP001190700"/>
    </source>
</evidence>
<sequence>MVVLPSLDAPESPRETYLSSLDTCLLWEKYCKTSDFFVTHLSLCDAAASRKELKLLVLFSGTGSIEKRFLSCYPNSLVVTVDQDPHWQPTFAEKVQDWNFKRYAHSYFDVIWASPPCTEYSQVKTTGIRQLRQADACARWTLQIFDYLKPKHRFLENPMGRFLFALSVLFEVSWQHIIVMSSGALRRWERNRAGGWFLEDATQPKAVVASISTHAMNIRIDDEYRGIPYNGRKRSVTPVASDDESGDTVATEIVKAAEVEPDDEAWTPTPPPYSLTSHPSIRGEDDLDPDAISKEKTVVQPIDPSGPDTGLTSMGRKMPGWLKSRRGSP</sequence>
<evidence type="ECO:0000313" key="2">
    <source>
        <dbReference type="EMBL" id="KAK3284772.1"/>
    </source>
</evidence>
<reference evidence="2 3" key="1">
    <citation type="journal article" date="2015" name="Genome Biol. Evol.">
        <title>Comparative Genomics of a Bacterivorous Green Alga Reveals Evolutionary Causalities and Consequences of Phago-Mixotrophic Mode of Nutrition.</title>
        <authorList>
            <person name="Burns J.A."/>
            <person name="Paasch A."/>
            <person name="Narechania A."/>
            <person name="Kim E."/>
        </authorList>
    </citation>
    <scope>NUCLEOTIDE SEQUENCE [LARGE SCALE GENOMIC DNA]</scope>
    <source>
        <strain evidence="2 3">PLY_AMNH</strain>
    </source>
</reference>
<evidence type="ECO:0000256" key="1">
    <source>
        <dbReference type="SAM" id="MobiDB-lite"/>
    </source>
</evidence>
<feature type="region of interest" description="Disordered" evidence="1">
    <location>
        <begin position="259"/>
        <end position="329"/>
    </location>
</feature>
<dbReference type="InterPro" id="IPR029063">
    <property type="entry name" value="SAM-dependent_MTases_sf"/>
</dbReference>
<keyword evidence="3" id="KW-1185">Reference proteome</keyword>
<dbReference type="EMBL" id="LGRX02002154">
    <property type="protein sequence ID" value="KAK3284772.1"/>
    <property type="molecule type" value="Genomic_DNA"/>
</dbReference>
<name>A0AAE0GV76_9CHLO</name>
<gene>
    <name evidence="2" type="ORF">CYMTET_7595</name>
</gene>